<dbReference type="Gene3D" id="3.40.50.10320">
    <property type="entry name" value="LmbE-like"/>
    <property type="match status" value="1"/>
</dbReference>
<dbReference type="InterPro" id="IPR003737">
    <property type="entry name" value="GlcNAc_PI_deacetylase-related"/>
</dbReference>
<organism evidence="1 2">
    <name type="scientific">Thermoanaerobaculum aquaticum</name>
    <dbReference type="NCBI Taxonomy" id="1312852"/>
    <lineage>
        <taxon>Bacteria</taxon>
        <taxon>Pseudomonadati</taxon>
        <taxon>Acidobacteriota</taxon>
        <taxon>Thermoanaerobaculia</taxon>
        <taxon>Thermoanaerobaculales</taxon>
        <taxon>Thermoanaerobaculaceae</taxon>
        <taxon>Thermoanaerobaculum</taxon>
    </lineage>
</organism>
<dbReference type="Pfam" id="PF02585">
    <property type="entry name" value="PIG-L"/>
    <property type="match status" value="1"/>
</dbReference>
<proteinExistence type="predicted"/>
<protein>
    <recommendedName>
        <fullName evidence="3">Bacillithiol biosynthesis deacetylase BshB1</fullName>
    </recommendedName>
</protein>
<comment type="caution">
    <text evidence="1">The sequence shown here is derived from an EMBL/GenBank/DDBJ whole genome shotgun (WGS) entry which is preliminary data.</text>
</comment>
<keyword evidence="2" id="KW-1185">Reference proteome</keyword>
<evidence type="ECO:0000313" key="1">
    <source>
        <dbReference type="EMBL" id="KDA54958.1"/>
    </source>
</evidence>
<dbReference type="SUPFAM" id="SSF102588">
    <property type="entry name" value="LmbE-like"/>
    <property type="match status" value="1"/>
</dbReference>
<dbReference type="NCBIfam" id="TIGR04001">
    <property type="entry name" value="thiol_BshB1"/>
    <property type="match status" value="1"/>
</dbReference>
<dbReference type="PANTHER" id="PTHR12993:SF30">
    <property type="entry name" value="N-ACETYL-ALPHA-D-GLUCOSAMINYL L-MALATE DEACETYLASE 1"/>
    <property type="match status" value="1"/>
</dbReference>
<gene>
    <name evidence="1" type="ORF">EG19_03910</name>
</gene>
<dbReference type="PANTHER" id="PTHR12993">
    <property type="entry name" value="N-ACETYLGLUCOSAMINYL-PHOSPHATIDYLINOSITOL DE-N-ACETYLASE-RELATED"/>
    <property type="match status" value="1"/>
</dbReference>
<sequence>MEGHAELVVFAAHPDDAELACAGTLAAFVHGGGRAAIVDLTAGERASRGTVELRRQEAEAAARVLGASRLCLELPDAGLSGSSGEQRAAVVKTLRALKPAFVLLPHPHDPHPDHREASVLVQAAAFLAGVRGFLPELGEPHRTQLLLAYPGPRQAGEPTLVVEVTAHYPQKRKALACYRSQFAPGEGHPTQLASGFFLEAMEGRDRAFGNLIGVPWAEGFFALGPLSGKALGAFLKGVLCASA</sequence>
<dbReference type="GO" id="GO:0071793">
    <property type="term" value="P:bacillithiol biosynthetic process"/>
    <property type="evidence" value="ECO:0007669"/>
    <property type="project" value="InterPro"/>
</dbReference>
<dbReference type="STRING" id="1312852.EG19_03910"/>
<evidence type="ECO:0008006" key="3">
    <source>
        <dbReference type="Google" id="ProtNLM"/>
    </source>
</evidence>
<accession>A0A062XVT8</accession>
<reference evidence="1 2" key="1">
    <citation type="submission" date="2014-04" db="EMBL/GenBank/DDBJ databases">
        <title>The Genome Sequence of Thermoanaerobaculum aquaticum MP-01, The First Cultivated Group 23 Acidobacterium.</title>
        <authorList>
            <person name="Stamps B.W."/>
            <person name="Losey N.A."/>
            <person name="Lawson P.A."/>
            <person name="Stevenson B.S."/>
        </authorList>
    </citation>
    <scope>NUCLEOTIDE SEQUENCE [LARGE SCALE GENOMIC DNA]</scope>
    <source>
        <strain evidence="1 2">MP-01</strain>
    </source>
</reference>
<dbReference type="AlphaFoldDB" id="A0A062XVT8"/>
<name>A0A062XVT8_9BACT</name>
<dbReference type="EMBL" id="JMFG01000002">
    <property type="protein sequence ID" value="KDA54958.1"/>
    <property type="molecule type" value="Genomic_DNA"/>
</dbReference>
<dbReference type="InterPro" id="IPR024078">
    <property type="entry name" value="LmbE-like_dom_sf"/>
</dbReference>
<evidence type="ECO:0000313" key="2">
    <source>
        <dbReference type="Proteomes" id="UP000027284"/>
    </source>
</evidence>
<dbReference type="GO" id="GO:0016811">
    <property type="term" value="F:hydrolase activity, acting on carbon-nitrogen (but not peptide) bonds, in linear amides"/>
    <property type="evidence" value="ECO:0007669"/>
    <property type="project" value="TreeGrafter"/>
</dbReference>
<dbReference type="InterPro" id="IPR023842">
    <property type="entry name" value="Bacillithiol_biosynth_BshB1"/>
</dbReference>
<dbReference type="Proteomes" id="UP000027284">
    <property type="component" value="Unassembled WGS sequence"/>
</dbReference>
<dbReference type="GO" id="GO:0019213">
    <property type="term" value="F:deacetylase activity"/>
    <property type="evidence" value="ECO:0007669"/>
    <property type="project" value="InterPro"/>
</dbReference>